<gene>
    <name evidence="5" type="ORF">GCM10009544_46000</name>
</gene>
<dbReference type="InterPro" id="IPR011991">
    <property type="entry name" value="ArsR-like_HTH"/>
</dbReference>
<dbReference type="PANTHER" id="PTHR43132">
    <property type="entry name" value="ARSENICAL RESISTANCE OPERON REPRESSOR ARSR-RELATED"/>
    <property type="match status" value="1"/>
</dbReference>
<evidence type="ECO:0000313" key="6">
    <source>
        <dbReference type="Proteomes" id="UP001499895"/>
    </source>
</evidence>
<keyword evidence="3" id="KW-0804">Transcription</keyword>
<evidence type="ECO:0000313" key="5">
    <source>
        <dbReference type="EMBL" id="GAA0478885.1"/>
    </source>
</evidence>
<dbReference type="CDD" id="cd00090">
    <property type="entry name" value="HTH_ARSR"/>
    <property type="match status" value="1"/>
</dbReference>
<dbReference type="PANTHER" id="PTHR43132:SF8">
    <property type="entry name" value="HTH-TYPE TRANSCRIPTIONAL REGULATOR KMTR"/>
    <property type="match status" value="1"/>
</dbReference>
<evidence type="ECO:0000256" key="2">
    <source>
        <dbReference type="ARBA" id="ARBA00023125"/>
    </source>
</evidence>
<dbReference type="InterPro" id="IPR036390">
    <property type="entry name" value="WH_DNA-bd_sf"/>
</dbReference>
<dbReference type="InterPro" id="IPR051011">
    <property type="entry name" value="Metal_resp_trans_reg"/>
</dbReference>
<sequence>MIRIHLTAADFARIRFAPRPAPLQELNVALMTMCRDDDQWFFGRWRRRVLHSLPGAVRPLRDLVPGARAPRFLDIVSDSVSEGLETVRATPPALVRSEIERVYADHPGPAPLWVRGLYEGDAGAWHVMRRAQRAAFDSVLGPVWPLVQDLHQGEFVRHALVLAEHGIAPALAAAVPGSRLRGNVWEFAGPDPLEIELDGRGLTLAPTFHRTGHPLLAQLPGHPLVVTYPAGPGLPLPPPGAGDTDDALAAVVGRTRLDTLLLLADEHTTSGLARRLNVSNATASAHTAALRGAGLITTTRAGRAVLHRRTALGSLLVRRWSGATGARPADHR</sequence>
<keyword evidence="1" id="KW-0805">Transcription regulation</keyword>
<evidence type="ECO:0000256" key="3">
    <source>
        <dbReference type="ARBA" id="ARBA00023163"/>
    </source>
</evidence>
<accession>A0ABN1AKL6</accession>
<dbReference type="InterPro" id="IPR036388">
    <property type="entry name" value="WH-like_DNA-bd_sf"/>
</dbReference>
<dbReference type="RefSeq" id="WP_344093856.1">
    <property type="nucleotide sequence ID" value="NZ_BAAAHB010000060.1"/>
</dbReference>
<dbReference type="InterPro" id="IPR001845">
    <property type="entry name" value="HTH_ArsR_DNA-bd_dom"/>
</dbReference>
<dbReference type="Gene3D" id="1.10.10.10">
    <property type="entry name" value="Winged helix-like DNA-binding domain superfamily/Winged helix DNA-binding domain"/>
    <property type="match status" value="1"/>
</dbReference>
<dbReference type="SMART" id="SM00418">
    <property type="entry name" value="HTH_ARSR"/>
    <property type="match status" value="1"/>
</dbReference>
<evidence type="ECO:0000259" key="4">
    <source>
        <dbReference type="SMART" id="SM00418"/>
    </source>
</evidence>
<name>A0ABN1AKL6_9ACTN</name>
<keyword evidence="6" id="KW-1185">Reference proteome</keyword>
<reference evidence="5 6" key="1">
    <citation type="journal article" date="2019" name="Int. J. Syst. Evol. Microbiol.">
        <title>The Global Catalogue of Microorganisms (GCM) 10K type strain sequencing project: providing services to taxonomists for standard genome sequencing and annotation.</title>
        <authorList>
            <consortium name="The Broad Institute Genomics Platform"/>
            <consortium name="The Broad Institute Genome Sequencing Center for Infectious Disease"/>
            <person name="Wu L."/>
            <person name="Ma J."/>
        </authorList>
    </citation>
    <scope>NUCLEOTIDE SEQUENCE [LARGE SCALE GENOMIC DNA]</scope>
    <source>
        <strain evidence="5 6">JCM 10649</strain>
    </source>
</reference>
<proteinExistence type="predicted"/>
<protein>
    <submittedName>
        <fullName evidence="5">Winged helix-turn-helix domain-containing protein</fullName>
    </submittedName>
</protein>
<dbReference type="SUPFAM" id="SSF46785">
    <property type="entry name" value="Winged helix' DNA-binding domain"/>
    <property type="match status" value="1"/>
</dbReference>
<keyword evidence="2" id="KW-0238">DNA-binding</keyword>
<evidence type="ECO:0000256" key="1">
    <source>
        <dbReference type="ARBA" id="ARBA00023015"/>
    </source>
</evidence>
<dbReference type="EMBL" id="BAAAHB010000060">
    <property type="protein sequence ID" value="GAA0478885.1"/>
    <property type="molecule type" value="Genomic_DNA"/>
</dbReference>
<comment type="caution">
    <text evidence="5">The sequence shown here is derived from an EMBL/GenBank/DDBJ whole genome shotgun (WGS) entry which is preliminary data.</text>
</comment>
<dbReference type="Proteomes" id="UP001499895">
    <property type="component" value="Unassembled WGS sequence"/>
</dbReference>
<feature type="domain" description="HTH arsR-type" evidence="4">
    <location>
        <begin position="246"/>
        <end position="318"/>
    </location>
</feature>
<organism evidence="5 6">
    <name type="scientific">Streptomyces stramineus</name>
    <dbReference type="NCBI Taxonomy" id="173861"/>
    <lineage>
        <taxon>Bacteria</taxon>
        <taxon>Bacillati</taxon>
        <taxon>Actinomycetota</taxon>
        <taxon>Actinomycetes</taxon>
        <taxon>Kitasatosporales</taxon>
        <taxon>Streptomycetaceae</taxon>
        <taxon>Streptomyces</taxon>
    </lineage>
</organism>
<dbReference type="Pfam" id="PF01022">
    <property type="entry name" value="HTH_5"/>
    <property type="match status" value="1"/>
</dbReference>